<gene>
    <name evidence="4" type="ORF">I7412_21625</name>
</gene>
<dbReference type="GO" id="GO:0003841">
    <property type="term" value="F:1-acylglycerol-3-phosphate O-acyltransferase activity"/>
    <property type="evidence" value="ECO:0007669"/>
    <property type="project" value="TreeGrafter"/>
</dbReference>
<evidence type="ECO:0000313" key="5">
    <source>
        <dbReference type="Proteomes" id="UP000604475"/>
    </source>
</evidence>
<dbReference type="Proteomes" id="UP000604475">
    <property type="component" value="Unassembled WGS sequence"/>
</dbReference>
<protein>
    <submittedName>
        <fullName evidence="4">1-acyl-sn-glycerol-3-phosphate acyltransferase</fullName>
    </submittedName>
</protein>
<dbReference type="CDD" id="cd07989">
    <property type="entry name" value="LPLAT_AGPAT-like"/>
    <property type="match status" value="1"/>
</dbReference>
<feature type="domain" description="Phospholipid/glycerol acyltransferase" evidence="3">
    <location>
        <begin position="78"/>
        <end position="197"/>
    </location>
</feature>
<dbReference type="SMART" id="SM00563">
    <property type="entry name" value="PlsC"/>
    <property type="match status" value="1"/>
</dbReference>
<dbReference type="AlphaFoldDB" id="A0A937RNI4"/>
<evidence type="ECO:0000259" key="3">
    <source>
        <dbReference type="SMART" id="SM00563"/>
    </source>
</evidence>
<dbReference type="EMBL" id="JAEACQ010000235">
    <property type="protein sequence ID" value="MBL7629723.1"/>
    <property type="molecule type" value="Genomic_DNA"/>
</dbReference>
<dbReference type="Pfam" id="PF01553">
    <property type="entry name" value="Acyltransferase"/>
    <property type="match status" value="1"/>
</dbReference>
<dbReference type="InterPro" id="IPR002123">
    <property type="entry name" value="Plipid/glycerol_acylTrfase"/>
</dbReference>
<reference evidence="4" key="1">
    <citation type="submission" date="2020-12" db="EMBL/GenBank/DDBJ databases">
        <title>Genomic characterization of non-nitrogen-fixing Frankia strains.</title>
        <authorList>
            <person name="Carlos-Shanley C."/>
            <person name="Guerra T."/>
            <person name="Hahn D."/>
        </authorList>
    </citation>
    <scope>NUCLEOTIDE SEQUENCE</scope>
    <source>
        <strain evidence="4">CN6</strain>
    </source>
</reference>
<name>A0A937RNI4_9ACTN</name>
<keyword evidence="1" id="KW-0808">Transferase</keyword>
<dbReference type="PANTHER" id="PTHR10434">
    <property type="entry name" value="1-ACYL-SN-GLYCEROL-3-PHOSPHATE ACYLTRANSFERASE"/>
    <property type="match status" value="1"/>
</dbReference>
<evidence type="ECO:0000256" key="2">
    <source>
        <dbReference type="ARBA" id="ARBA00023315"/>
    </source>
</evidence>
<keyword evidence="5" id="KW-1185">Reference proteome</keyword>
<evidence type="ECO:0000313" key="4">
    <source>
        <dbReference type="EMBL" id="MBL7629723.1"/>
    </source>
</evidence>
<dbReference type="SUPFAM" id="SSF69593">
    <property type="entry name" value="Glycerol-3-phosphate (1)-acyltransferase"/>
    <property type="match status" value="1"/>
</dbReference>
<comment type="caution">
    <text evidence="4">The sequence shown here is derived from an EMBL/GenBank/DDBJ whole genome shotgun (WGS) entry which is preliminary data.</text>
</comment>
<dbReference type="GO" id="GO:0005886">
    <property type="term" value="C:plasma membrane"/>
    <property type="evidence" value="ECO:0007669"/>
    <property type="project" value="TreeGrafter"/>
</dbReference>
<evidence type="ECO:0000256" key="1">
    <source>
        <dbReference type="ARBA" id="ARBA00022679"/>
    </source>
</evidence>
<organism evidence="4 5">
    <name type="scientific">Frankia nepalensis</name>
    <dbReference type="NCBI Taxonomy" id="1836974"/>
    <lineage>
        <taxon>Bacteria</taxon>
        <taxon>Bacillati</taxon>
        <taxon>Actinomycetota</taxon>
        <taxon>Actinomycetes</taxon>
        <taxon>Frankiales</taxon>
        <taxon>Frankiaceae</taxon>
        <taxon>Frankia</taxon>
    </lineage>
</organism>
<keyword evidence="2 4" id="KW-0012">Acyltransferase</keyword>
<proteinExistence type="predicted"/>
<sequence>MVRGPSRDDLTAVASGLTAVASGPGRAPAAARGRIPIRTDAVSRLCYSFVRLVLRPVLLCVWRPRVFGAENIPRTGGVILASNHLSFLDSFFLGAVTRRRITFLAKSEYFTTPGRRGWLTRVFFTAVGQLSVDRNNQQKAGAALGSAVQLLSRGELVGIYPEGTRSPDGRLYRARTGVARMALEAGVPVIPVALIGTFQVLPTGRRLPRLRPVDIRFGAPLDLRQHGKTPDAQAARAAADEVMAAIQSLSGQPYAPTDARRFKTEAGLGRSR</sequence>
<accession>A0A937RNI4</accession>
<dbReference type="GO" id="GO:0006654">
    <property type="term" value="P:phosphatidic acid biosynthetic process"/>
    <property type="evidence" value="ECO:0007669"/>
    <property type="project" value="TreeGrafter"/>
</dbReference>
<dbReference type="PANTHER" id="PTHR10434:SF11">
    <property type="entry name" value="1-ACYL-SN-GLYCEROL-3-PHOSPHATE ACYLTRANSFERASE"/>
    <property type="match status" value="1"/>
</dbReference>
<dbReference type="RefSeq" id="WP_202999075.1">
    <property type="nucleotide sequence ID" value="NZ_JADWYU010000143.1"/>
</dbReference>